<proteinExistence type="inferred from homology"/>
<evidence type="ECO:0000259" key="21">
    <source>
        <dbReference type="SMART" id="SM00483"/>
    </source>
</evidence>
<keyword evidence="7" id="KW-0235">DNA replication</keyword>
<evidence type="ECO:0000256" key="8">
    <source>
        <dbReference type="ARBA" id="ARBA00022763"/>
    </source>
</evidence>
<dbReference type="SUPFAM" id="SSF81301">
    <property type="entry name" value="Nucleotidyltransferase"/>
    <property type="match status" value="1"/>
</dbReference>
<dbReference type="VEuPathDB" id="FungiDB:MSYG_0430"/>
<keyword evidence="23" id="KW-1185">Reference proteome</keyword>
<keyword evidence="8 18" id="KW-0227">DNA damage</keyword>
<dbReference type="InterPro" id="IPR037160">
    <property type="entry name" value="DNA_Pol_thumb_sf"/>
</dbReference>
<dbReference type="Pfam" id="PF14716">
    <property type="entry name" value="HHH_8"/>
    <property type="match status" value="1"/>
</dbReference>
<reference evidence="23" key="1">
    <citation type="journal article" date="2017" name="Nucleic Acids Res.">
        <title>Proteogenomics produces comprehensive and highly accurate protein-coding gene annotation in a complete genome assembly of Malassezia sympodialis.</title>
        <authorList>
            <person name="Zhu Y."/>
            <person name="Engstroem P.G."/>
            <person name="Tellgren-Roth C."/>
            <person name="Baudo C.D."/>
            <person name="Kennell J.C."/>
            <person name="Sun S."/>
            <person name="Billmyre R.B."/>
            <person name="Schroeder M.S."/>
            <person name="Andersson A."/>
            <person name="Holm T."/>
            <person name="Sigurgeirsson B."/>
            <person name="Wu G."/>
            <person name="Sankaranarayanan S.R."/>
            <person name="Siddharthan R."/>
            <person name="Sanyal K."/>
            <person name="Lundeberg J."/>
            <person name="Nystedt B."/>
            <person name="Boekhout T."/>
            <person name="Dawson T.L. Jr."/>
            <person name="Heitman J."/>
            <person name="Scheynius A."/>
            <person name="Lehtioe J."/>
        </authorList>
    </citation>
    <scope>NUCLEOTIDE SEQUENCE [LARGE SCALE GENOMIC DNA]</scope>
    <source>
        <strain evidence="23">ATCC 42132</strain>
    </source>
</reference>
<dbReference type="Gene3D" id="1.10.150.20">
    <property type="entry name" value="5' to 3' exonuclease, C-terminal subdomain"/>
    <property type="match status" value="1"/>
</dbReference>
<keyword evidence="11" id="KW-0915">Sodium</keyword>
<dbReference type="Pfam" id="PF10391">
    <property type="entry name" value="DNA_pol_lambd_f"/>
    <property type="match status" value="1"/>
</dbReference>
<evidence type="ECO:0000256" key="3">
    <source>
        <dbReference type="ARBA" id="ARBA00022481"/>
    </source>
</evidence>
<comment type="cofactor">
    <cofactor evidence="1">
        <name>Mg(2+)</name>
        <dbReference type="ChEBI" id="CHEBI:18420"/>
    </cofactor>
</comment>
<sequence>MPRDGPGRHGARRHERTRILSPAFPKLSPGERTRLSALVQSMGAVLCRTYEDANVIVTELRAPIRIELHIPATERAKPIVGVEWLHACQAQGMAPAYGPYRVYEPRDARAEPPAPMPPSREGSAEAEDDASLPDAPFAWVNSEYAVFRSTPRVCVNQSLVDQLKVLQRHRHLTSDAHSEMAYMRAVAAVKAVPFSLRDWSVTQLQQIQGVGPKVAHAIRQFFEQGSIAEADAIQADQALQTMLQFTQLYGVGPRTAERAYQAGCRTLEDLTRRCQTRLSMHLGPKESLALLPDLQMKMSRDEVQALADELMRDVRCLLPDARCVIAGSFRRGAPWCGDIDLVVTGTLRSSASDTLAALVRRLRASHRVTHTVSIARQSAERAADAQLGVDVAEVVYAWDCDGRRVHRRVDLVLAPPAQFGAALLAWTGSVVYERDLRRWAKTQGYSFSHGGLVRADGLVVPTPTEESVFATLHLPNIPPPLRNAD</sequence>
<dbReference type="SUPFAM" id="SSF52113">
    <property type="entry name" value="BRCT domain"/>
    <property type="match status" value="1"/>
</dbReference>
<dbReference type="GO" id="GO:0006303">
    <property type="term" value="P:double-strand break repair via nonhomologous end joining"/>
    <property type="evidence" value="ECO:0007669"/>
    <property type="project" value="TreeGrafter"/>
</dbReference>
<dbReference type="Proteomes" id="UP000186303">
    <property type="component" value="Chromosome 1"/>
</dbReference>
<keyword evidence="13" id="KW-0456">Lyase</keyword>
<dbReference type="Gene3D" id="3.40.50.10190">
    <property type="entry name" value="BRCT domain"/>
    <property type="match status" value="1"/>
</dbReference>
<accession>A0A1M8A0Y9</accession>
<dbReference type="EC" id="2.7.7.7" evidence="18"/>
<evidence type="ECO:0000313" key="23">
    <source>
        <dbReference type="Proteomes" id="UP000186303"/>
    </source>
</evidence>
<evidence type="ECO:0000256" key="15">
    <source>
        <dbReference type="ARBA" id="ARBA00044678"/>
    </source>
</evidence>
<evidence type="ECO:0000256" key="18">
    <source>
        <dbReference type="RuleBase" id="RU366014"/>
    </source>
</evidence>
<name>A0A1M8A0Y9_MALS4</name>
<evidence type="ECO:0000256" key="13">
    <source>
        <dbReference type="ARBA" id="ARBA00023239"/>
    </source>
</evidence>
<dbReference type="InterPro" id="IPR010996">
    <property type="entry name" value="HHH_MUS81"/>
</dbReference>
<dbReference type="SMART" id="SM00278">
    <property type="entry name" value="HhH1"/>
    <property type="match status" value="2"/>
</dbReference>
<dbReference type="InterPro" id="IPR036420">
    <property type="entry name" value="BRCT_dom_sf"/>
</dbReference>
<dbReference type="OMA" id="THICTES"/>
<comment type="catalytic activity">
    <reaction evidence="14">
        <text>2'-deoxyribonucleotide-(2'-deoxyribose 5'-phosphate)-2'-deoxyribonucleotide-DNA = a 3'-end 2'-deoxyribonucleotide-(2,3-dehydro-2,3-deoxyribose 5'-phosphate)-DNA + a 5'-end 5'-phospho-2'-deoxyribonucleoside-DNA + H(+)</text>
        <dbReference type="Rhea" id="RHEA:66592"/>
        <dbReference type="Rhea" id="RHEA-COMP:13180"/>
        <dbReference type="Rhea" id="RHEA-COMP:16897"/>
        <dbReference type="Rhea" id="RHEA-COMP:17067"/>
        <dbReference type="ChEBI" id="CHEBI:15378"/>
        <dbReference type="ChEBI" id="CHEBI:136412"/>
        <dbReference type="ChEBI" id="CHEBI:157695"/>
        <dbReference type="ChEBI" id="CHEBI:167181"/>
        <dbReference type="EC" id="4.2.99.18"/>
    </reaction>
</comment>
<dbReference type="GO" id="GO:0005737">
    <property type="term" value="C:cytoplasm"/>
    <property type="evidence" value="ECO:0007669"/>
    <property type="project" value="UniProtKB-SubCell"/>
</dbReference>
<keyword evidence="5 18" id="KW-0808">Transferase</keyword>
<dbReference type="PRINTS" id="PR00870">
    <property type="entry name" value="DNAPOLXBETA"/>
</dbReference>
<evidence type="ECO:0000256" key="16">
    <source>
        <dbReference type="ARBA" id="ARBA00045548"/>
    </source>
</evidence>
<evidence type="ECO:0000256" key="4">
    <source>
        <dbReference type="ARBA" id="ARBA00022634"/>
    </source>
</evidence>
<keyword evidence="12 18" id="KW-0234">DNA repair</keyword>
<feature type="domain" description="Helix-hairpin-helix DNA-binding motif class 1" evidence="20">
    <location>
        <begin position="243"/>
        <end position="262"/>
    </location>
</feature>
<feature type="domain" description="DNA-directed DNA polymerase X" evidence="21">
    <location>
        <begin position="154"/>
        <end position="483"/>
    </location>
</feature>
<dbReference type="InterPro" id="IPR022312">
    <property type="entry name" value="DNA_pol_X"/>
</dbReference>
<comment type="function">
    <text evidence="18">DNA polymerase that functions in several pathways of DNA repair. Involved in base excision repair (BER) responsible for repair of lesions that give rise to abasic (AP) sites in DNA. Also contributes to DNA double-strand break repair by non-homologous end joining and homologous recombination. Has both template-dependent and template-independent (terminal transferase) DNA polymerase activities. Has also a 5'-deoxyribose-5-phosphate lyase (dRP lyase) activity.</text>
</comment>
<evidence type="ECO:0000256" key="11">
    <source>
        <dbReference type="ARBA" id="ARBA00023053"/>
    </source>
</evidence>
<keyword evidence="6 18" id="KW-0548">Nucleotidyltransferase</keyword>
<evidence type="ECO:0000256" key="17">
    <source>
        <dbReference type="ARBA" id="ARBA00049244"/>
    </source>
</evidence>
<gene>
    <name evidence="22" type="ORF">MSYG_0430</name>
</gene>
<comment type="catalytic activity">
    <reaction evidence="17 18">
        <text>DNA(n) + a 2'-deoxyribonucleoside 5'-triphosphate = DNA(n+1) + diphosphate</text>
        <dbReference type="Rhea" id="RHEA:22508"/>
        <dbReference type="Rhea" id="RHEA-COMP:17339"/>
        <dbReference type="Rhea" id="RHEA-COMP:17340"/>
        <dbReference type="ChEBI" id="CHEBI:33019"/>
        <dbReference type="ChEBI" id="CHEBI:61560"/>
        <dbReference type="ChEBI" id="CHEBI:173112"/>
        <dbReference type="EC" id="2.7.7.7"/>
    </reaction>
</comment>
<dbReference type="SMART" id="SM00483">
    <property type="entry name" value="POLXc"/>
    <property type="match status" value="1"/>
</dbReference>
<dbReference type="Gene3D" id="3.30.460.10">
    <property type="entry name" value="Beta Polymerase, domain 2"/>
    <property type="match status" value="1"/>
</dbReference>
<evidence type="ECO:0000256" key="12">
    <source>
        <dbReference type="ARBA" id="ARBA00023204"/>
    </source>
</evidence>
<dbReference type="GO" id="GO:0046872">
    <property type="term" value="F:metal ion binding"/>
    <property type="evidence" value="ECO:0007669"/>
    <property type="project" value="UniProtKB-UniRule"/>
</dbReference>
<evidence type="ECO:0000256" key="14">
    <source>
        <dbReference type="ARBA" id="ARBA00044632"/>
    </source>
</evidence>
<keyword evidence="4" id="KW-0237">DNA synthesis</keyword>
<dbReference type="SUPFAM" id="SSF81585">
    <property type="entry name" value="PsbU/PolX domain-like"/>
    <property type="match status" value="1"/>
</dbReference>
<keyword evidence="3" id="KW-0488">Methylation</keyword>
<evidence type="ECO:0000256" key="1">
    <source>
        <dbReference type="ARBA" id="ARBA00001946"/>
    </source>
</evidence>
<dbReference type="Gene3D" id="1.10.150.110">
    <property type="entry name" value="DNA polymerase beta, N-terminal domain-like"/>
    <property type="match status" value="1"/>
</dbReference>
<evidence type="ECO:0000259" key="20">
    <source>
        <dbReference type="SMART" id="SM00278"/>
    </source>
</evidence>
<dbReference type="GO" id="GO:0051575">
    <property type="term" value="F:5'-deoxyribose-5-phosphate lyase activity"/>
    <property type="evidence" value="ECO:0007669"/>
    <property type="project" value="RHEA"/>
</dbReference>
<evidence type="ECO:0000256" key="2">
    <source>
        <dbReference type="ARBA" id="ARBA00004496"/>
    </source>
</evidence>
<dbReference type="Pfam" id="PF14792">
    <property type="entry name" value="DNA_pol_B_palm"/>
    <property type="match status" value="1"/>
</dbReference>
<dbReference type="CDD" id="cd00141">
    <property type="entry name" value="NT_POLXc"/>
    <property type="match status" value="1"/>
</dbReference>
<dbReference type="InterPro" id="IPR028207">
    <property type="entry name" value="DNA_pol_B_palm_palm"/>
</dbReference>
<protein>
    <recommendedName>
        <fullName evidence="18">DNA polymerase</fullName>
        <ecNumber evidence="18">2.7.7.7</ecNumber>
    </recommendedName>
</protein>
<dbReference type="GO" id="GO:0003887">
    <property type="term" value="F:DNA-directed DNA polymerase activity"/>
    <property type="evidence" value="ECO:0007669"/>
    <property type="project" value="UniProtKB-UniRule"/>
</dbReference>
<evidence type="ECO:0000256" key="10">
    <source>
        <dbReference type="ARBA" id="ARBA00022932"/>
    </source>
</evidence>
<dbReference type="EMBL" id="LT671821">
    <property type="protein sequence ID" value="SHO76095.1"/>
    <property type="molecule type" value="Genomic_DNA"/>
</dbReference>
<dbReference type="CDD" id="cd00027">
    <property type="entry name" value="BRCT"/>
    <property type="match status" value="1"/>
</dbReference>
<comment type="subcellular location">
    <subcellularLocation>
        <location evidence="2">Cytoplasm</location>
    </subcellularLocation>
    <subcellularLocation>
        <location evidence="18">Nucleus</location>
    </subcellularLocation>
</comment>
<evidence type="ECO:0000256" key="19">
    <source>
        <dbReference type="SAM" id="MobiDB-lite"/>
    </source>
</evidence>
<dbReference type="Gene3D" id="3.30.210.10">
    <property type="entry name" value="DNA polymerase, thumb domain"/>
    <property type="match status" value="1"/>
</dbReference>
<evidence type="ECO:0000256" key="6">
    <source>
        <dbReference type="ARBA" id="ARBA00022695"/>
    </source>
</evidence>
<organism evidence="22 23">
    <name type="scientific">Malassezia sympodialis (strain ATCC 42132)</name>
    <name type="common">Atopic eczema-associated yeast</name>
    <dbReference type="NCBI Taxonomy" id="1230383"/>
    <lineage>
        <taxon>Eukaryota</taxon>
        <taxon>Fungi</taxon>
        <taxon>Dikarya</taxon>
        <taxon>Basidiomycota</taxon>
        <taxon>Ustilaginomycotina</taxon>
        <taxon>Malasseziomycetes</taxon>
        <taxon>Malasseziales</taxon>
        <taxon>Malasseziaceae</taxon>
        <taxon>Malassezia</taxon>
    </lineage>
</organism>
<dbReference type="OrthoDB" id="205514at2759"/>
<keyword evidence="18" id="KW-0539">Nucleus</keyword>
<comment type="function">
    <text evidence="16">Repair polymerase that plays a key role in base-excision repair. During this process, the damaged base is excised by specific DNA glycosylases, the DNA backbone is nicked at the abasic site by an apurinic/apyrimidic (AP) endonuclease, and POLB removes 5'-deoxyribose-phosphate from the preincised AP site acting as a 5'-deoxyribose-phosphate lyase (5'-dRP lyase); through its DNA polymerase activity, it adds one nucleotide to the 3' end of the arising single-nucleotide gap. Conducts 'gap-filling' DNA synthesis in a stepwise distributive fashion rather than in a processive fashion as for other DNA polymerases. It is also able to cleave sugar-phosphate bonds 3' to an intact AP site, acting as an AP lyase.</text>
</comment>
<keyword evidence="10 18" id="KW-0239">DNA-directed DNA polymerase</keyword>
<comment type="similarity">
    <text evidence="18">Belongs to the DNA polymerase type-X family.</text>
</comment>
<dbReference type="PRINTS" id="PR00869">
    <property type="entry name" value="DNAPOLX"/>
</dbReference>
<dbReference type="GO" id="GO:0003677">
    <property type="term" value="F:DNA binding"/>
    <property type="evidence" value="ECO:0007669"/>
    <property type="project" value="UniProtKB-UniRule"/>
</dbReference>
<dbReference type="GO" id="GO:0005634">
    <property type="term" value="C:nucleus"/>
    <property type="evidence" value="ECO:0007669"/>
    <property type="project" value="UniProtKB-SubCell"/>
</dbReference>
<dbReference type="AlphaFoldDB" id="A0A1M8A0Y9"/>
<feature type="region of interest" description="Disordered" evidence="19">
    <location>
        <begin position="108"/>
        <end position="129"/>
    </location>
</feature>
<evidence type="ECO:0000313" key="22">
    <source>
        <dbReference type="EMBL" id="SHO76095.1"/>
    </source>
</evidence>
<dbReference type="PANTHER" id="PTHR11276:SF28">
    <property type="entry name" value="DNA POLYMERASE LAMBDA"/>
    <property type="match status" value="1"/>
</dbReference>
<evidence type="ECO:0000256" key="7">
    <source>
        <dbReference type="ARBA" id="ARBA00022705"/>
    </source>
</evidence>
<comment type="catalytic activity">
    <reaction evidence="15">
        <text>a 5'-end 2'-deoxyribose-2'-deoxyribonucleotide-DNA = (2E,4S)-4-hydroxypenten-2-al-5-phosphate + a 5'-end 5'-phospho-2'-deoxyribonucleoside-DNA + H(+)</text>
        <dbReference type="Rhea" id="RHEA:76255"/>
        <dbReference type="Rhea" id="RHEA-COMP:13180"/>
        <dbReference type="Rhea" id="RHEA-COMP:18657"/>
        <dbReference type="ChEBI" id="CHEBI:15378"/>
        <dbReference type="ChEBI" id="CHEBI:136412"/>
        <dbReference type="ChEBI" id="CHEBI:195194"/>
        <dbReference type="ChEBI" id="CHEBI:195195"/>
    </reaction>
</comment>
<evidence type="ECO:0000256" key="5">
    <source>
        <dbReference type="ARBA" id="ARBA00022679"/>
    </source>
</evidence>
<evidence type="ECO:0000256" key="9">
    <source>
        <dbReference type="ARBA" id="ARBA00022843"/>
    </source>
</evidence>
<dbReference type="PANTHER" id="PTHR11276">
    <property type="entry name" value="DNA POLYMERASE TYPE-X FAMILY MEMBER"/>
    <property type="match status" value="1"/>
</dbReference>
<dbReference type="SUPFAM" id="SSF47802">
    <property type="entry name" value="DNA polymerase beta, N-terminal domain-like"/>
    <property type="match status" value="1"/>
</dbReference>
<dbReference type="InterPro" id="IPR002008">
    <property type="entry name" value="DNA_pol_X_beta-like"/>
</dbReference>
<dbReference type="InterPro" id="IPR027421">
    <property type="entry name" value="DNA_pol_lamdba_lyase_dom_sf"/>
</dbReference>
<dbReference type="InterPro" id="IPR029398">
    <property type="entry name" value="PolB_thumb"/>
</dbReference>
<dbReference type="InterPro" id="IPR018944">
    <property type="entry name" value="DNA_pol_lambd_fingers_domain"/>
</dbReference>
<dbReference type="InterPro" id="IPR003583">
    <property type="entry name" value="Hlx-hairpin-Hlx_DNA-bd_motif"/>
</dbReference>
<dbReference type="STRING" id="1230383.A0A1M8A0Y9"/>
<keyword evidence="9" id="KW-0832">Ubl conjugation</keyword>
<dbReference type="Pfam" id="PF14791">
    <property type="entry name" value="DNA_pol_B_thumb"/>
    <property type="match status" value="1"/>
</dbReference>
<dbReference type="GO" id="GO:0140078">
    <property type="term" value="F:class I DNA-(apurinic or apyrimidinic site) endonuclease activity"/>
    <property type="evidence" value="ECO:0007669"/>
    <property type="project" value="UniProtKB-EC"/>
</dbReference>
<dbReference type="InterPro" id="IPR043519">
    <property type="entry name" value="NT_sf"/>
</dbReference>
<feature type="domain" description="Helix-hairpin-helix DNA-binding motif class 1" evidence="20">
    <location>
        <begin position="202"/>
        <end position="221"/>
    </location>
</feature>
<dbReference type="InterPro" id="IPR002054">
    <property type="entry name" value="DNA-dir_DNA_pol_X"/>
</dbReference>